<name>A0A5N7A983_9EURO</name>
<organism evidence="2 3">
    <name type="scientific">Aspergillus caelatus</name>
    <dbReference type="NCBI Taxonomy" id="61420"/>
    <lineage>
        <taxon>Eukaryota</taxon>
        <taxon>Fungi</taxon>
        <taxon>Dikarya</taxon>
        <taxon>Ascomycota</taxon>
        <taxon>Pezizomycotina</taxon>
        <taxon>Eurotiomycetes</taxon>
        <taxon>Eurotiomycetidae</taxon>
        <taxon>Eurotiales</taxon>
        <taxon>Aspergillaceae</taxon>
        <taxon>Aspergillus</taxon>
        <taxon>Aspergillus subgen. Circumdati</taxon>
    </lineage>
</organism>
<dbReference type="RefSeq" id="XP_031929495.1">
    <property type="nucleotide sequence ID" value="XM_032066286.1"/>
</dbReference>
<keyword evidence="3" id="KW-1185">Reference proteome</keyword>
<evidence type="ECO:0000313" key="2">
    <source>
        <dbReference type="EMBL" id="KAE8366414.1"/>
    </source>
</evidence>
<evidence type="ECO:0000313" key="3">
    <source>
        <dbReference type="Proteomes" id="UP000326268"/>
    </source>
</evidence>
<keyword evidence="1" id="KW-0732">Signal</keyword>
<reference evidence="2 3" key="1">
    <citation type="submission" date="2019-04" db="EMBL/GenBank/DDBJ databases">
        <title>Friends and foes A comparative genomics studyof 23 Aspergillus species from section Flavi.</title>
        <authorList>
            <consortium name="DOE Joint Genome Institute"/>
            <person name="Kjaerbolling I."/>
            <person name="Vesth T."/>
            <person name="Frisvad J.C."/>
            <person name="Nybo J.L."/>
            <person name="Theobald S."/>
            <person name="Kildgaard S."/>
            <person name="Isbrandt T."/>
            <person name="Kuo A."/>
            <person name="Sato A."/>
            <person name="Lyhne E.K."/>
            <person name="Kogle M.E."/>
            <person name="Wiebenga A."/>
            <person name="Kun R.S."/>
            <person name="Lubbers R.J."/>
            <person name="Makela M.R."/>
            <person name="Barry K."/>
            <person name="Chovatia M."/>
            <person name="Clum A."/>
            <person name="Daum C."/>
            <person name="Haridas S."/>
            <person name="He G."/>
            <person name="LaButti K."/>
            <person name="Lipzen A."/>
            <person name="Mondo S."/>
            <person name="Riley R."/>
            <person name="Salamov A."/>
            <person name="Simmons B.A."/>
            <person name="Magnuson J.K."/>
            <person name="Henrissat B."/>
            <person name="Mortensen U.H."/>
            <person name="Larsen T.O."/>
            <person name="Devries R.P."/>
            <person name="Grigoriev I.V."/>
            <person name="Machida M."/>
            <person name="Baker S.E."/>
            <person name="Andersen M.R."/>
        </authorList>
    </citation>
    <scope>NUCLEOTIDE SEQUENCE [LARGE SCALE GENOMIC DNA]</scope>
    <source>
        <strain evidence="2 3">CBS 763.97</strain>
    </source>
</reference>
<dbReference type="AlphaFoldDB" id="A0A5N7A983"/>
<gene>
    <name evidence="2" type="ORF">BDV27DRAFT_125238</name>
</gene>
<feature type="chain" id="PRO_5024824129" evidence="1">
    <location>
        <begin position="36"/>
        <end position="78"/>
    </location>
</feature>
<proteinExistence type="predicted"/>
<feature type="signal peptide" evidence="1">
    <location>
        <begin position="1"/>
        <end position="35"/>
    </location>
</feature>
<dbReference type="GeneID" id="43650732"/>
<evidence type="ECO:0000256" key="1">
    <source>
        <dbReference type="SAM" id="SignalP"/>
    </source>
</evidence>
<accession>A0A5N7A983</accession>
<dbReference type="EMBL" id="ML737613">
    <property type="protein sequence ID" value="KAE8366414.1"/>
    <property type="molecule type" value="Genomic_DNA"/>
</dbReference>
<protein>
    <submittedName>
        <fullName evidence="2">Uncharacterized protein</fullName>
    </submittedName>
</protein>
<dbReference type="Proteomes" id="UP000326268">
    <property type="component" value="Unassembled WGS sequence"/>
</dbReference>
<sequence length="78" mass="8819">MMNHYIQRKDMNIKPAMWRLLAFTLLVYMTVLTAAYPQACTDCNPPPPGPTRPGPIDPIISRITELLTRIANLLRNPA</sequence>